<comment type="caution">
    <text evidence="4">The sequence shown here is derived from an EMBL/GenBank/DDBJ whole genome shotgun (WGS) entry which is preliminary data.</text>
</comment>
<dbReference type="STRING" id="278856.A0A212EKJ9"/>
<dbReference type="Proteomes" id="UP000007151">
    <property type="component" value="Unassembled WGS sequence"/>
</dbReference>
<evidence type="ECO:0000313" key="5">
    <source>
        <dbReference type="Proteomes" id="UP000007151"/>
    </source>
</evidence>
<dbReference type="InterPro" id="IPR000618">
    <property type="entry name" value="Insect_cuticle"/>
</dbReference>
<keyword evidence="1 3" id="KW-0193">Cuticle</keyword>
<organism evidence="4 5">
    <name type="scientific">Danaus plexippus plexippus</name>
    <dbReference type="NCBI Taxonomy" id="278856"/>
    <lineage>
        <taxon>Eukaryota</taxon>
        <taxon>Metazoa</taxon>
        <taxon>Ecdysozoa</taxon>
        <taxon>Arthropoda</taxon>
        <taxon>Hexapoda</taxon>
        <taxon>Insecta</taxon>
        <taxon>Pterygota</taxon>
        <taxon>Neoptera</taxon>
        <taxon>Endopterygota</taxon>
        <taxon>Lepidoptera</taxon>
        <taxon>Glossata</taxon>
        <taxon>Ditrysia</taxon>
        <taxon>Papilionoidea</taxon>
        <taxon>Nymphalidae</taxon>
        <taxon>Danainae</taxon>
        <taxon>Danaini</taxon>
        <taxon>Danaina</taxon>
        <taxon>Danaus</taxon>
        <taxon>Danaus</taxon>
    </lineage>
</organism>
<dbReference type="GO" id="GO:0031012">
    <property type="term" value="C:extracellular matrix"/>
    <property type="evidence" value="ECO:0007669"/>
    <property type="project" value="TreeGrafter"/>
</dbReference>
<dbReference type="InParanoid" id="A0A212EKJ9"/>
<accession>A0A212EKJ9</accession>
<protein>
    <submittedName>
        <fullName evidence="4">Cuticle protein</fullName>
    </submittedName>
</protein>
<evidence type="ECO:0000256" key="2">
    <source>
        <dbReference type="ARBA" id="ARBA00022729"/>
    </source>
</evidence>
<gene>
    <name evidence="4" type="ORF">KGM_202347B</name>
</gene>
<dbReference type="GO" id="GO:0042302">
    <property type="term" value="F:structural constituent of cuticle"/>
    <property type="evidence" value="ECO:0007669"/>
    <property type="project" value="UniProtKB-UniRule"/>
</dbReference>
<dbReference type="AlphaFoldDB" id="A0A212EKJ9"/>
<dbReference type="Pfam" id="PF00379">
    <property type="entry name" value="Chitin_bind_4"/>
    <property type="match status" value="1"/>
</dbReference>
<evidence type="ECO:0000256" key="3">
    <source>
        <dbReference type="PROSITE-ProRule" id="PRU00497"/>
    </source>
</evidence>
<dbReference type="PANTHER" id="PTHR12236:SF75">
    <property type="entry name" value="CUTICULAR PROTEIN 62BB, ISOFORM A"/>
    <property type="match status" value="1"/>
</dbReference>
<evidence type="ECO:0000313" key="4">
    <source>
        <dbReference type="EMBL" id="OWR42010.1"/>
    </source>
</evidence>
<sequence>VLIFSLLASSNAISHSFSGPISAASKSQIRFAIENKYDDTGPGAKGPEYAYNTYKTLEEALISYLDDPDTKLPEGERERAVAALQIPPIHTPIRQYPKTVEEYTGYKPTERPALKQYDLPKEYYRPVVGVNEHQVNNIGNNYVKANDGVRFHRVHPVQNRPVGSVYYNKQPQTQQTFSSFNPNPRYSFSYGVHDKSTGDSKSAHESRTDGVVTGYYTFMDADGKQRTQVMWRLLGQGFRATVQRSTSAIQ</sequence>
<dbReference type="KEGG" id="dpl:KGM_202347B"/>
<evidence type="ECO:0000256" key="1">
    <source>
        <dbReference type="ARBA" id="ARBA00022460"/>
    </source>
</evidence>
<dbReference type="GO" id="GO:0005615">
    <property type="term" value="C:extracellular space"/>
    <property type="evidence" value="ECO:0007669"/>
    <property type="project" value="TreeGrafter"/>
</dbReference>
<dbReference type="InterPro" id="IPR051217">
    <property type="entry name" value="Insect_Cuticle_Struc_Prot"/>
</dbReference>
<keyword evidence="2" id="KW-0732">Signal</keyword>
<name>A0A212EKJ9_DANPL</name>
<proteinExistence type="predicted"/>
<reference evidence="4 5" key="1">
    <citation type="journal article" date="2011" name="Cell">
        <title>The monarch butterfly genome yields insights into long-distance migration.</title>
        <authorList>
            <person name="Zhan S."/>
            <person name="Merlin C."/>
            <person name="Boore J.L."/>
            <person name="Reppert S.M."/>
        </authorList>
    </citation>
    <scope>NUCLEOTIDE SEQUENCE [LARGE SCALE GENOMIC DNA]</scope>
    <source>
        <strain evidence="4">F-2</strain>
    </source>
</reference>
<dbReference type="PROSITE" id="PS51155">
    <property type="entry name" value="CHIT_BIND_RR_2"/>
    <property type="match status" value="1"/>
</dbReference>
<dbReference type="EMBL" id="AGBW02014259">
    <property type="protein sequence ID" value="OWR42010.1"/>
    <property type="molecule type" value="Genomic_DNA"/>
</dbReference>
<dbReference type="PANTHER" id="PTHR12236">
    <property type="entry name" value="STRUCTURAL CONTITUENT OF CUTICLE"/>
    <property type="match status" value="1"/>
</dbReference>
<feature type="non-terminal residue" evidence="4">
    <location>
        <position position="1"/>
    </location>
</feature>
<keyword evidence="5" id="KW-1185">Reference proteome</keyword>